<gene>
    <name evidence="8" type="ORF">BOKJ2_LOCUS9621</name>
</gene>
<dbReference type="SUPFAM" id="SSF52540">
    <property type="entry name" value="P-loop containing nucleoside triphosphate hydrolases"/>
    <property type="match status" value="1"/>
</dbReference>
<dbReference type="Proteomes" id="UP000614601">
    <property type="component" value="Unassembled WGS sequence"/>
</dbReference>
<dbReference type="EMBL" id="CAJFDH010000004">
    <property type="protein sequence ID" value="CAD5221790.1"/>
    <property type="molecule type" value="Genomic_DNA"/>
</dbReference>
<keyword evidence="3 5" id="KW-0067">ATP-binding</keyword>
<dbReference type="EMBL" id="CAJFCW020000004">
    <property type="protein sequence ID" value="CAG9115466.1"/>
    <property type="molecule type" value="Genomic_DNA"/>
</dbReference>
<dbReference type="InterPro" id="IPR050221">
    <property type="entry name" value="26S_Proteasome_ATPase"/>
</dbReference>
<dbReference type="GO" id="GO:0016887">
    <property type="term" value="F:ATP hydrolysis activity"/>
    <property type="evidence" value="ECO:0007669"/>
    <property type="project" value="InterPro"/>
</dbReference>
<evidence type="ECO:0000256" key="3">
    <source>
        <dbReference type="ARBA" id="ARBA00022840"/>
    </source>
</evidence>
<comment type="caution">
    <text evidence="8">The sequence shown here is derived from an EMBL/GenBank/DDBJ whole genome shotgun (WGS) entry which is preliminary data.</text>
</comment>
<accession>A0A811L3M8</accession>
<dbReference type="Gene3D" id="3.40.50.300">
    <property type="entry name" value="P-loop containing nucleotide triphosphate hydrolases"/>
    <property type="match status" value="1"/>
</dbReference>
<dbReference type="InterPro" id="IPR041569">
    <property type="entry name" value="AAA_lid_3"/>
</dbReference>
<protein>
    <recommendedName>
        <fullName evidence="10">AAA domain-containing protein</fullName>
    </recommendedName>
</protein>
<evidence type="ECO:0000259" key="7">
    <source>
        <dbReference type="Pfam" id="PF17862"/>
    </source>
</evidence>
<proteinExistence type="inferred from homology"/>
<evidence type="ECO:0000256" key="4">
    <source>
        <dbReference type="ARBA" id="ARBA00023242"/>
    </source>
</evidence>
<evidence type="ECO:0000313" key="9">
    <source>
        <dbReference type="Proteomes" id="UP000614601"/>
    </source>
</evidence>
<evidence type="ECO:0000256" key="5">
    <source>
        <dbReference type="RuleBase" id="RU003651"/>
    </source>
</evidence>
<evidence type="ECO:0008006" key="10">
    <source>
        <dbReference type="Google" id="ProtNLM"/>
    </source>
</evidence>
<evidence type="ECO:0000313" key="8">
    <source>
        <dbReference type="EMBL" id="CAD5221790.1"/>
    </source>
</evidence>
<dbReference type="InterPro" id="IPR003959">
    <property type="entry name" value="ATPase_AAA_core"/>
</dbReference>
<comment type="subcellular location">
    <subcellularLocation>
        <location evidence="1">Nucleus</location>
    </subcellularLocation>
</comment>
<dbReference type="PROSITE" id="PS00674">
    <property type="entry name" value="AAA"/>
    <property type="match status" value="1"/>
</dbReference>
<dbReference type="FunFam" id="3.40.50.300:FF:003803">
    <property type="entry name" value="Uncharacterized protein"/>
    <property type="match status" value="1"/>
</dbReference>
<dbReference type="GO" id="GO:0005524">
    <property type="term" value="F:ATP binding"/>
    <property type="evidence" value="ECO:0007669"/>
    <property type="project" value="UniProtKB-KW"/>
</dbReference>
<dbReference type="OrthoDB" id="10255768at2759"/>
<dbReference type="Pfam" id="PF17862">
    <property type="entry name" value="AAA_lid_3"/>
    <property type="match status" value="1"/>
</dbReference>
<dbReference type="InterPro" id="IPR027417">
    <property type="entry name" value="P-loop_NTPase"/>
</dbReference>
<sequence length="185" mass="21281">MVRDVYRLAKENSPSIIFIDEIDAIATKRFDAQTGADREVQRILLELLNQMDGFDQTTNVKVIMATNRQDTLDSALLRPGRLDRKIKFPTPDRRQKRLIFSAITAKMKLSDDVDMEDFVARPGKISGADINFMCQEAGMHAVRENRYVVLNKDFDKAYKNVVKNDLNDFGFYRFANSIYCNTNVN</sequence>
<keyword evidence="2 5" id="KW-0547">Nucleotide-binding</keyword>
<comment type="similarity">
    <text evidence="5">Belongs to the AAA ATPase family.</text>
</comment>
<dbReference type="Pfam" id="PF00004">
    <property type="entry name" value="AAA"/>
    <property type="match status" value="1"/>
</dbReference>
<dbReference type="FunFam" id="1.10.8.60:FF:000018">
    <property type="entry name" value="26S protease regulatory subunit 6B"/>
    <property type="match status" value="1"/>
</dbReference>
<feature type="domain" description="ATPase AAA-type core" evidence="6">
    <location>
        <begin position="2"/>
        <end position="89"/>
    </location>
</feature>
<dbReference type="AlphaFoldDB" id="A0A811L3M8"/>
<reference evidence="8" key="1">
    <citation type="submission" date="2020-09" db="EMBL/GenBank/DDBJ databases">
        <authorList>
            <person name="Kikuchi T."/>
        </authorList>
    </citation>
    <scope>NUCLEOTIDE SEQUENCE</scope>
    <source>
        <strain evidence="8">SH1</strain>
    </source>
</reference>
<dbReference type="PANTHER" id="PTHR23073">
    <property type="entry name" value="26S PROTEASOME REGULATORY SUBUNIT"/>
    <property type="match status" value="1"/>
</dbReference>
<name>A0A811L3M8_9BILA</name>
<organism evidence="8 9">
    <name type="scientific">Bursaphelenchus okinawaensis</name>
    <dbReference type="NCBI Taxonomy" id="465554"/>
    <lineage>
        <taxon>Eukaryota</taxon>
        <taxon>Metazoa</taxon>
        <taxon>Ecdysozoa</taxon>
        <taxon>Nematoda</taxon>
        <taxon>Chromadorea</taxon>
        <taxon>Rhabditida</taxon>
        <taxon>Tylenchina</taxon>
        <taxon>Tylenchomorpha</taxon>
        <taxon>Aphelenchoidea</taxon>
        <taxon>Aphelenchoididae</taxon>
        <taxon>Bursaphelenchus</taxon>
    </lineage>
</organism>
<keyword evidence="9" id="KW-1185">Reference proteome</keyword>
<evidence type="ECO:0000259" key="6">
    <source>
        <dbReference type="Pfam" id="PF00004"/>
    </source>
</evidence>
<dbReference type="Proteomes" id="UP000783686">
    <property type="component" value="Unassembled WGS sequence"/>
</dbReference>
<dbReference type="Gene3D" id="1.10.8.60">
    <property type="match status" value="1"/>
</dbReference>
<feature type="domain" description="AAA ATPase AAA+ lid" evidence="7">
    <location>
        <begin position="113"/>
        <end position="156"/>
    </location>
</feature>
<evidence type="ECO:0000256" key="2">
    <source>
        <dbReference type="ARBA" id="ARBA00022741"/>
    </source>
</evidence>
<keyword evidence="4" id="KW-0539">Nucleus</keyword>
<dbReference type="GO" id="GO:0005634">
    <property type="term" value="C:nucleus"/>
    <property type="evidence" value="ECO:0007669"/>
    <property type="project" value="UniProtKB-SubCell"/>
</dbReference>
<evidence type="ECO:0000256" key="1">
    <source>
        <dbReference type="ARBA" id="ARBA00004123"/>
    </source>
</evidence>
<dbReference type="InterPro" id="IPR003960">
    <property type="entry name" value="ATPase_AAA_CS"/>
</dbReference>